<dbReference type="EMBL" id="FOXA01000008">
    <property type="protein sequence ID" value="SFP56533.1"/>
    <property type="molecule type" value="Genomic_DNA"/>
</dbReference>
<evidence type="ECO:0008006" key="3">
    <source>
        <dbReference type="Google" id="ProtNLM"/>
    </source>
</evidence>
<evidence type="ECO:0000313" key="1">
    <source>
        <dbReference type="EMBL" id="SFP56533.1"/>
    </source>
</evidence>
<accession>A0A1I5RDC6</accession>
<reference evidence="1 2" key="1">
    <citation type="submission" date="2016-10" db="EMBL/GenBank/DDBJ databases">
        <authorList>
            <person name="de Groot N.N."/>
        </authorList>
    </citation>
    <scope>NUCLEOTIDE SEQUENCE [LARGE SCALE GENOMIC DNA]</scope>
    <source>
        <strain evidence="1 2">DSM 19547</strain>
    </source>
</reference>
<dbReference type="STRING" id="441119.SAMN04488047_108120"/>
<sequence length="152" mass="15928">MGRGLLTAIVIVGTAAGCARVADSRLNPFTWFGGSSEVAVTEEAAVTDGRPLMDRVVALTVDPTPGGAVVQATGLPPQQGYWNGELIPSPADVPGDTVAEYQFRVAPPFEPTRVSTPQSREVVVGTYLTQEQLAGIREIRVVGAGNALAVRR</sequence>
<dbReference type="PROSITE" id="PS51257">
    <property type="entry name" value="PROKAR_LIPOPROTEIN"/>
    <property type="match status" value="1"/>
</dbReference>
<organism evidence="1 2">
    <name type="scientific">Tranquillimonas alkanivorans</name>
    <dbReference type="NCBI Taxonomy" id="441119"/>
    <lineage>
        <taxon>Bacteria</taxon>
        <taxon>Pseudomonadati</taxon>
        <taxon>Pseudomonadota</taxon>
        <taxon>Alphaproteobacteria</taxon>
        <taxon>Rhodobacterales</taxon>
        <taxon>Roseobacteraceae</taxon>
        <taxon>Tranquillimonas</taxon>
    </lineage>
</organism>
<evidence type="ECO:0000313" key="2">
    <source>
        <dbReference type="Proteomes" id="UP000199356"/>
    </source>
</evidence>
<name>A0A1I5RDC6_9RHOB</name>
<protein>
    <recommendedName>
        <fullName evidence="3">Lipoprotein</fullName>
    </recommendedName>
</protein>
<dbReference type="RefSeq" id="WP_093421946.1">
    <property type="nucleotide sequence ID" value="NZ_FOXA01000008.1"/>
</dbReference>
<proteinExistence type="predicted"/>
<dbReference type="AlphaFoldDB" id="A0A1I5RDC6"/>
<dbReference type="OrthoDB" id="7773807at2"/>
<gene>
    <name evidence="1" type="ORF">SAMN04488047_108120</name>
</gene>
<keyword evidence="2" id="KW-1185">Reference proteome</keyword>
<dbReference type="Proteomes" id="UP000199356">
    <property type="component" value="Unassembled WGS sequence"/>
</dbReference>